<evidence type="ECO:0000313" key="1">
    <source>
        <dbReference type="EMBL" id="KAK8540168.1"/>
    </source>
</evidence>
<gene>
    <name evidence="1" type="ORF">V6N12_046459</name>
</gene>
<sequence length="116" mass="12623">MENVEEDLADLSIGEAEDEILQLGTDGGNFKSVAIHVIISTLLEERNSVEISKLTVDPSTLLPDVEPVNNPFMRVQFPSGLNIGPLNVNLIPIMDVDMGIVGEENPMLQSKGLKRP</sequence>
<protein>
    <submittedName>
        <fullName evidence="1">Uncharacterized protein</fullName>
    </submittedName>
</protein>
<name>A0ABR2DIQ4_9ROSI</name>
<dbReference type="Proteomes" id="UP001472677">
    <property type="component" value="Unassembled WGS sequence"/>
</dbReference>
<dbReference type="EMBL" id="JBBPBM010000025">
    <property type="protein sequence ID" value="KAK8540168.1"/>
    <property type="molecule type" value="Genomic_DNA"/>
</dbReference>
<organism evidence="1 2">
    <name type="scientific">Hibiscus sabdariffa</name>
    <name type="common">roselle</name>
    <dbReference type="NCBI Taxonomy" id="183260"/>
    <lineage>
        <taxon>Eukaryota</taxon>
        <taxon>Viridiplantae</taxon>
        <taxon>Streptophyta</taxon>
        <taxon>Embryophyta</taxon>
        <taxon>Tracheophyta</taxon>
        <taxon>Spermatophyta</taxon>
        <taxon>Magnoliopsida</taxon>
        <taxon>eudicotyledons</taxon>
        <taxon>Gunneridae</taxon>
        <taxon>Pentapetalae</taxon>
        <taxon>rosids</taxon>
        <taxon>malvids</taxon>
        <taxon>Malvales</taxon>
        <taxon>Malvaceae</taxon>
        <taxon>Malvoideae</taxon>
        <taxon>Hibiscus</taxon>
    </lineage>
</organism>
<accession>A0ABR2DIQ4</accession>
<comment type="caution">
    <text evidence="1">The sequence shown here is derived from an EMBL/GenBank/DDBJ whole genome shotgun (WGS) entry which is preliminary data.</text>
</comment>
<proteinExistence type="predicted"/>
<evidence type="ECO:0000313" key="2">
    <source>
        <dbReference type="Proteomes" id="UP001472677"/>
    </source>
</evidence>
<keyword evidence="2" id="KW-1185">Reference proteome</keyword>
<reference evidence="1 2" key="1">
    <citation type="journal article" date="2024" name="G3 (Bethesda)">
        <title>Genome assembly of Hibiscus sabdariffa L. provides insights into metabolisms of medicinal natural products.</title>
        <authorList>
            <person name="Kim T."/>
        </authorList>
    </citation>
    <scope>NUCLEOTIDE SEQUENCE [LARGE SCALE GENOMIC DNA]</scope>
    <source>
        <strain evidence="1">TK-2024</strain>
        <tissue evidence="1">Old leaves</tissue>
    </source>
</reference>